<dbReference type="PANTHER" id="PTHR31200">
    <property type="entry name" value="INO80 COMPLEX SUBUNIT C"/>
    <property type="match status" value="1"/>
</dbReference>
<evidence type="ECO:0000256" key="5">
    <source>
        <dbReference type="SAM" id="MobiDB-lite"/>
    </source>
</evidence>
<evidence type="ECO:0000256" key="1">
    <source>
        <dbReference type="ARBA" id="ARBA00004123"/>
    </source>
</evidence>
<feature type="region of interest" description="Disordered" evidence="5">
    <location>
        <begin position="1"/>
        <end position="64"/>
    </location>
</feature>
<dbReference type="InterPro" id="IPR013272">
    <property type="entry name" value="Vps72/YL1_C"/>
</dbReference>
<evidence type="ECO:0000313" key="7">
    <source>
        <dbReference type="EMBL" id="CAB3368560.1"/>
    </source>
</evidence>
<protein>
    <recommendedName>
        <fullName evidence="6">Vps72/YL1 C-terminal domain-containing protein</fullName>
    </recommendedName>
</protein>
<feature type="compositionally biased region" description="Basic and acidic residues" evidence="5">
    <location>
        <begin position="35"/>
        <end position="44"/>
    </location>
</feature>
<dbReference type="Proteomes" id="UP000494165">
    <property type="component" value="Unassembled WGS sequence"/>
</dbReference>
<feature type="domain" description="Vps72/YL1 C-terminal" evidence="6">
    <location>
        <begin position="102"/>
        <end position="131"/>
    </location>
</feature>
<accession>A0A8S1CK00</accession>
<dbReference type="InterPro" id="IPR029525">
    <property type="entry name" value="INO80C/Ies6"/>
</dbReference>
<comment type="subcellular location">
    <subcellularLocation>
        <location evidence="1">Nucleus</location>
    </subcellularLocation>
</comment>
<organism evidence="7 8">
    <name type="scientific">Cloeon dipterum</name>
    <dbReference type="NCBI Taxonomy" id="197152"/>
    <lineage>
        <taxon>Eukaryota</taxon>
        <taxon>Metazoa</taxon>
        <taxon>Ecdysozoa</taxon>
        <taxon>Arthropoda</taxon>
        <taxon>Hexapoda</taxon>
        <taxon>Insecta</taxon>
        <taxon>Pterygota</taxon>
        <taxon>Palaeoptera</taxon>
        <taxon>Ephemeroptera</taxon>
        <taxon>Pisciforma</taxon>
        <taxon>Baetidae</taxon>
        <taxon>Cloeon</taxon>
    </lineage>
</organism>
<evidence type="ECO:0000313" key="8">
    <source>
        <dbReference type="Proteomes" id="UP000494165"/>
    </source>
</evidence>
<evidence type="ECO:0000256" key="2">
    <source>
        <dbReference type="ARBA" id="ARBA00023015"/>
    </source>
</evidence>
<keyword evidence="4" id="KW-0539">Nucleus</keyword>
<keyword evidence="2" id="KW-0805">Transcription regulation</keyword>
<dbReference type="OrthoDB" id="49520at2759"/>
<evidence type="ECO:0000259" key="6">
    <source>
        <dbReference type="SMART" id="SM00993"/>
    </source>
</evidence>
<evidence type="ECO:0000256" key="3">
    <source>
        <dbReference type="ARBA" id="ARBA00023163"/>
    </source>
</evidence>
<keyword evidence="8" id="KW-1185">Reference proteome</keyword>
<dbReference type="PANTHER" id="PTHR31200:SF1">
    <property type="entry name" value="INO80 COMPLEX SUBUNIT C"/>
    <property type="match status" value="1"/>
</dbReference>
<keyword evidence="3" id="KW-0804">Transcription</keyword>
<comment type="caution">
    <text evidence="7">The sequence shown here is derived from an EMBL/GenBank/DDBJ whole genome shotgun (WGS) entry which is preliminary data.</text>
</comment>
<gene>
    <name evidence="7" type="ORF">CLODIP_2_CD07211</name>
</gene>
<reference evidence="7 8" key="1">
    <citation type="submission" date="2020-04" db="EMBL/GenBank/DDBJ databases">
        <authorList>
            <person name="Alioto T."/>
            <person name="Alioto T."/>
            <person name="Gomez Garrido J."/>
        </authorList>
    </citation>
    <scope>NUCLEOTIDE SEQUENCE [LARGE SCALE GENOMIC DNA]</scope>
</reference>
<name>A0A8S1CK00_9INSE</name>
<dbReference type="GO" id="GO:0006338">
    <property type="term" value="P:chromatin remodeling"/>
    <property type="evidence" value="ECO:0007669"/>
    <property type="project" value="InterPro"/>
</dbReference>
<dbReference type="Pfam" id="PF08265">
    <property type="entry name" value="YL1_C"/>
    <property type="match status" value="1"/>
</dbReference>
<dbReference type="GO" id="GO:0031011">
    <property type="term" value="C:Ino80 complex"/>
    <property type="evidence" value="ECO:0007669"/>
    <property type="project" value="InterPro"/>
</dbReference>
<sequence length="152" mass="16715">MVSKKKSTGPVSEGIDSLPGSSAPSPVPFSALNDDDSKQDEGAKRPVFKSKTFQHMNKSSNKKKAWKSLKQIIAQERAQPMPEGCVHYSGIEAPPSFKPAKKYSDLLGFLSKYTDPQTKLHYSTAAEFSIIRSLPNDIVTGYLTLRKANIQV</sequence>
<dbReference type="AlphaFoldDB" id="A0A8S1CK00"/>
<dbReference type="EMBL" id="CADEPI010000038">
    <property type="protein sequence ID" value="CAB3368560.1"/>
    <property type="molecule type" value="Genomic_DNA"/>
</dbReference>
<proteinExistence type="predicted"/>
<evidence type="ECO:0000256" key="4">
    <source>
        <dbReference type="ARBA" id="ARBA00023242"/>
    </source>
</evidence>
<dbReference type="SMART" id="SM00993">
    <property type="entry name" value="YL1_C"/>
    <property type="match status" value="1"/>
</dbReference>